<proteinExistence type="inferred from homology"/>
<dbReference type="Pfam" id="PF02753">
    <property type="entry name" value="PapD_C"/>
    <property type="match status" value="1"/>
</dbReference>
<keyword evidence="4 9" id="KW-0732">Signal</keyword>
<comment type="similarity">
    <text evidence="2 8">Belongs to the periplasmic pilus chaperone family.</text>
</comment>
<sequence>MAPKAHVFRTFVVGAIFLSLFSSAVNAEIVIHGTRVVYPSNARDVTLRMNNPGSVPMLVQAWIDDGDASKAPEELKVPFQLTPALSRLEPNAAAVLRIGYSKEPLPADRESLYWLNILEVPPQHKQDENRLAFTFRHRIKLFFRPADLKVNVNSAVEKLSWKFEPAGVAQDKAAGPVVQVSNPTPYYLSFSKVEVQVQGRSVDLGAGMVAPFASESFAWPANAERAPRNAAVRFEVVNDFGGRVPLEKNLL</sequence>
<evidence type="ECO:0000256" key="3">
    <source>
        <dbReference type="ARBA" id="ARBA00022558"/>
    </source>
</evidence>
<dbReference type="PROSITE" id="PS00635">
    <property type="entry name" value="PILI_CHAPERONE"/>
    <property type="match status" value="1"/>
</dbReference>
<keyword evidence="13" id="KW-1185">Reference proteome</keyword>
<dbReference type="AlphaFoldDB" id="A0A1H4Y5E2"/>
<dbReference type="Proteomes" id="UP000198982">
    <property type="component" value="Unassembled WGS sequence"/>
</dbReference>
<dbReference type="InterPro" id="IPR050643">
    <property type="entry name" value="Periplasmic_pilus_chap"/>
</dbReference>
<evidence type="ECO:0000256" key="6">
    <source>
        <dbReference type="ARBA" id="ARBA00023186"/>
    </source>
</evidence>
<dbReference type="EMBL" id="FNTJ01000002">
    <property type="protein sequence ID" value="SED13143.1"/>
    <property type="molecule type" value="Genomic_DNA"/>
</dbReference>
<evidence type="ECO:0000259" key="10">
    <source>
        <dbReference type="Pfam" id="PF00345"/>
    </source>
</evidence>
<evidence type="ECO:0000256" key="8">
    <source>
        <dbReference type="RuleBase" id="RU003918"/>
    </source>
</evidence>
<evidence type="ECO:0000259" key="11">
    <source>
        <dbReference type="Pfam" id="PF02753"/>
    </source>
</evidence>
<feature type="chain" id="PRO_5011702642" evidence="9">
    <location>
        <begin position="28"/>
        <end position="251"/>
    </location>
</feature>
<dbReference type="PANTHER" id="PTHR30251">
    <property type="entry name" value="PILUS ASSEMBLY CHAPERONE"/>
    <property type="match status" value="1"/>
</dbReference>
<organism evidence="12 13">
    <name type="scientific">Pseudomonas saponiphila</name>
    <dbReference type="NCBI Taxonomy" id="556534"/>
    <lineage>
        <taxon>Bacteria</taxon>
        <taxon>Pseudomonadati</taxon>
        <taxon>Pseudomonadota</taxon>
        <taxon>Gammaproteobacteria</taxon>
        <taxon>Pseudomonadales</taxon>
        <taxon>Pseudomonadaceae</taxon>
        <taxon>Pseudomonas</taxon>
    </lineage>
</organism>
<dbReference type="SUPFAM" id="SSF49584">
    <property type="entry name" value="Periplasmic chaperone C-domain"/>
    <property type="match status" value="1"/>
</dbReference>
<dbReference type="Gene3D" id="2.60.40.10">
    <property type="entry name" value="Immunoglobulins"/>
    <property type="match status" value="2"/>
</dbReference>
<name>A0A1H4Y5E2_9PSED</name>
<evidence type="ECO:0000256" key="1">
    <source>
        <dbReference type="ARBA" id="ARBA00004418"/>
    </source>
</evidence>
<dbReference type="RefSeq" id="WP_092320416.1">
    <property type="nucleotide sequence ID" value="NZ_FNTJ01000002.1"/>
</dbReference>
<dbReference type="PANTHER" id="PTHR30251:SF2">
    <property type="entry name" value="FIMBRIAL CHAPERONE YADV-RELATED"/>
    <property type="match status" value="1"/>
</dbReference>
<reference evidence="13" key="1">
    <citation type="submission" date="2016-10" db="EMBL/GenBank/DDBJ databases">
        <authorList>
            <person name="Varghese N."/>
            <person name="Submissions S."/>
        </authorList>
    </citation>
    <scope>NUCLEOTIDE SEQUENCE [LARGE SCALE GENOMIC DNA]</scope>
    <source>
        <strain evidence="13">DSM 9751</strain>
    </source>
</reference>
<feature type="domain" description="Pili assembly chaperone C-terminal" evidence="11">
    <location>
        <begin position="180"/>
        <end position="244"/>
    </location>
</feature>
<keyword evidence="6 8" id="KW-0143">Chaperone</keyword>
<dbReference type="InterPro" id="IPR013783">
    <property type="entry name" value="Ig-like_fold"/>
</dbReference>
<feature type="domain" description="Pili assembly chaperone N-terminal" evidence="10">
    <location>
        <begin position="29"/>
        <end position="148"/>
    </location>
</feature>
<gene>
    <name evidence="12" type="ORF">SAMN05216178_6361</name>
</gene>
<dbReference type="PRINTS" id="PR00969">
    <property type="entry name" value="CHAPERONPILI"/>
</dbReference>
<evidence type="ECO:0000256" key="7">
    <source>
        <dbReference type="ARBA" id="ARBA00023319"/>
    </source>
</evidence>
<dbReference type="InterPro" id="IPR016147">
    <property type="entry name" value="Pili_assmbl_chaperone_N"/>
</dbReference>
<accession>A0A1H4Y5E2</accession>
<dbReference type="InterPro" id="IPR008962">
    <property type="entry name" value="PapD-like_sf"/>
</dbReference>
<keyword evidence="3" id="KW-1029">Fimbrium biogenesis</keyword>
<dbReference type="InterPro" id="IPR016148">
    <property type="entry name" value="Pili_assmbl_chaperone_C"/>
</dbReference>
<protein>
    <submittedName>
        <fullName evidence="12">P pilus assembly protein, chaperone PapD</fullName>
    </submittedName>
</protein>
<dbReference type="GO" id="GO:0071555">
    <property type="term" value="P:cell wall organization"/>
    <property type="evidence" value="ECO:0007669"/>
    <property type="project" value="InterPro"/>
</dbReference>
<evidence type="ECO:0000256" key="9">
    <source>
        <dbReference type="SAM" id="SignalP"/>
    </source>
</evidence>
<evidence type="ECO:0000256" key="2">
    <source>
        <dbReference type="ARBA" id="ARBA00007399"/>
    </source>
</evidence>
<dbReference type="Pfam" id="PF00345">
    <property type="entry name" value="PapD_N"/>
    <property type="match status" value="1"/>
</dbReference>
<comment type="subcellular location">
    <subcellularLocation>
        <location evidence="1 8">Periplasm</location>
    </subcellularLocation>
</comment>
<dbReference type="SUPFAM" id="SSF49354">
    <property type="entry name" value="PapD-like"/>
    <property type="match status" value="1"/>
</dbReference>
<dbReference type="InterPro" id="IPR036316">
    <property type="entry name" value="Pili_assmbl_chap_C_dom_sf"/>
</dbReference>
<evidence type="ECO:0000256" key="5">
    <source>
        <dbReference type="ARBA" id="ARBA00022764"/>
    </source>
</evidence>
<keyword evidence="7" id="KW-0393">Immunoglobulin domain</keyword>
<evidence type="ECO:0000256" key="4">
    <source>
        <dbReference type="ARBA" id="ARBA00022729"/>
    </source>
</evidence>
<dbReference type="InterPro" id="IPR018046">
    <property type="entry name" value="Pili_assmbl_chaperone_CS"/>
</dbReference>
<dbReference type="InterPro" id="IPR001829">
    <property type="entry name" value="Pili_assmbl_chaperone_bac"/>
</dbReference>
<keyword evidence="5" id="KW-0574">Periplasm</keyword>
<feature type="signal peptide" evidence="9">
    <location>
        <begin position="1"/>
        <end position="27"/>
    </location>
</feature>
<dbReference type="GO" id="GO:0030288">
    <property type="term" value="C:outer membrane-bounded periplasmic space"/>
    <property type="evidence" value="ECO:0007669"/>
    <property type="project" value="InterPro"/>
</dbReference>
<evidence type="ECO:0000313" key="13">
    <source>
        <dbReference type="Proteomes" id="UP000198982"/>
    </source>
</evidence>
<evidence type="ECO:0000313" key="12">
    <source>
        <dbReference type="EMBL" id="SED13143.1"/>
    </source>
</evidence>